<evidence type="ECO:0000256" key="1">
    <source>
        <dbReference type="SAM" id="MobiDB-lite"/>
    </source>
</evidence>
<feature type="region of interest" description="Disordered" evidence="1">
    <location>
        <begin position="1"/>
        <end position="116"/>
    </location>
</feature>
<proteinExistence type="predicted"/>
<feature type="compositionally biased region" description="Basic and acidic residues" evidence="1">
    <location>
        <begin position="1"/>
        <end position="12"/>
    </location>
</feature>
<evidence type="ECO:0000313" key="3">
    <source>
        <dbReference type="Proteomes" id="UP001286313"/>
    </source>
</evidence>
<dbReference type="Proteomes" id="UP001286313">
    <property type="component" value="Unassembled WGS sequence"/>
</dbReference>
<name>A0AAE1FM54_PETCI</name>
<feature type="compositionally biased region" description="Low complexity" evidence="1">
    <location>
        <begin position="15"/>
        <end position="31"/>
    </location>
</feature>
<evidence type="ECO:0000313" key="2">
    <source>
        <dbReference type="EMBL" id="KAK3876409.1"/>
    </source>
</evidence>
<dbReference type="AlphaFoldDB" id="A0AAE1FM54"/>
<gene>
    <name evidence="2" type="ORF">Pcinc_018794</name>
</gene>
<sequence>MEEASSGRDGDHLGSVSPSASPQQSQSSTSVEEGEWLDSPGRKRKHEGPNHSDTVEDEQSTDSESWKRIHLSPKADQGRQGVNRGNSKRIRQDPNSGVDHIVVQGISCKEEEEEER</sequence>
<accession>A0AAE1FM54</accession>
<comment type="caution">
    <text evidence="2">The sequence shown here is derived from an EMBL/GenBank/DDBJ whole genome shotgun (WGS) entry which is preliminary data.</text>
</comment>
<protein>
    <submittedName>
        <fullName evidence="2">Uncharacterized protein</fullName>
    </submittedName>
</protein>
<organism evidence="2 3">
    <name type="scientific">Petrolisthes cinctipes</name>
    <name type="common">Flat porcelain crab</name>
    <dbReference type="NCBI Taxonomy" id="88211"/>
    <lineage>
        <taxon>Eukaryota</taxon>
        <taxon>Metazoa</taxon>
        <taxon>Ecdysozoa</taxon>
        <taxon>Arthropoda</taxon>
        <taxon>Crustacea</taxon>
        <taxon>Multicrustacea</taxon>
        <taxon>Malacostraca</taxon>
        <taxon>Eumalacostraca</taxon>
        <taxon>Eucarida</taxon>
        <taxon>Decapoda</taxon>
        <taxon>Pleocyemata</taxon>
        <taxon>Anomura</taxon>
        <taxon>Galatheoidea</taxon>
        <taxon>Porcellanidae</taxon>
        <taxon>Petrolisthes</taxon>
    </lineage>
</organism>
<keyword evidence="3" id="KW-1185">Reference proteome</keyword>
<dbReference type="EMBL" id="JAWQEG010001824">
    <property type="protein sequence ID" value="KAK3876409.1"/>
    <property type="molecule type" value="Genomic_DNA"/>
</dbReference>
<reference evidence="2" key="1">
    <citation type="submission" date="2023-10" db="EMBL/GenBank/DDBJ databases">
        <title>Genome assemblies of two species of porcelain crab, Petrolisthes cinctipes and Petrolisthes manimaculis (Anomura: Porcellanidae).</title>
        <authorList>
            <person name="Angst P."/>
        </authorList>
    </citation>
    <scope>NUCLEOTIDE SEQUENCE</scope>
    <source>
        <strain evidence="2">PB745_01</strain>
        <tissue evidence="2">Gill</tissue>
    </source>
</reference>